<dbReference type="Proteomes" id="UP000054097">
    <property type="component" value="Unassembled WGS sequence"/>
</dbReference>
<keyword evidence="5" id="KW-0496">Mitochondrion</keyword>
<protein>
    <recommendedName>
        <fullName evidence="7">Ribosomal protein</fullName>
    </recommendedName>
</protein>
<keyword evidence="6 7" id="KW-0687">Ribonucleoprotein</keyword>
<evidence type="ECO:0000256" key="2">
    <source>
        <dbReference type="ARBA" id="ARBA00007645"/>
    </source>
</evidence>
<keyword evidence="9" id="KW-1185">Reference proteome</keyword>
<dbReference type="GO" id="GO:0006412">
    <property type="term" value="P:translation"/>
    <property type="evidence" value="ECO:0007669"/>
    <property type="project" value="InterPro"/>
</dbReference>
<reference evidence="8 9" key="1">
    <citation type="submission" date="2014-04" db="EMBL/GenBank/DDBJ databases">
        <authorList>
            <consortium name="DOE Joint Genome Institute"/>
            <person name="Kuo A."/>
            <person name="Zuccaro A."/>
            <person name="Kohler A."/>
            <person name="Nagy L.G."/>
            <person name="Floudas D."/>
            <person name="Copeland A."/>
            <person name="Barry K.W."/>
            <person name="Cichocki N."/>
            <person name="Veneault-Fourrey C."/>
            <person name="LaButti K."/>
            <person name="Lindquist E.A."/>
            <person name="Lipzen A."/>
            <person name="Lundell T."/>
            <person name="Morin E."/>
            <person name="Murat C."/>
            <person name="Sun H."/>
            <person name="Tunlid A."/>
            <person name="Henrissat B."/>
            <person name="Grigoriev I.V."/>
            <person name="Hibbett D.S."/>
            <person name="Martin F."/>
            <person name="Nordberg H.P."/>
            <person name="Cantor M.N."/>
            <person name="Hua S.X."/>
        </authorList>
    </citation>
    <scope>NUCLEOTIDE SEQUENCE [LARGE SCALE GENOMIC DNA]</scope>
    <source>
        <strain evidence="8 9">MAFF 305830</strain>
    </source>
</reference>
<evidence type="ECO:0000313" key="8">
    <source>
        <dbReference type="EMBL" id="KIM28412.1"/>
    </source>
</evidence>
<keyword evidence="3" id="KW-0809">Transit peptide</keyword>
<dbReference type="HOGENOM" id="CLU_135723_1_0_1"/>
<dbReference type="EMBL" id="KN824293">
    <property type="protein sequence ID" value="KIM28412.1"/>
    <property type="molecule type" value="Genomic_DNA"/>
</dbReference>
<organism evidence="8 9">
    <name type="scientific">Serendipita vermifera MAFF 305830</name>
    <dbReference type="NCBI Taxonomy" id="933852"/>
    <lineage>
        <taxon>Eukaryota</taxon>
        <taxon>Fungi</taxon>
        <taxon>Dikarya</taxon>
        <taxon>Basidiomycota</taxon>
        <taxon>Agaricomycotina</taxon>
        <taxon>Agaricomycetes</taxon>
        <taxon>Sebacinales</taxon>
        <taxon>Serendipitaceae</taxon>
        <taxon>Serendipita</taxon>
    </lineage>
</organism>
<evidence type="ECO:0000256" key="5">
    <source>
        <dbReference type="ARBA" id="ARBA00023128"/>
    </source>
</evidence>
<dbReference type="GO" id="GO:0005762">
    <property type="term" value="C:mitochondrial large ribosomal subunit"/>
    <property type="evidence" value="ECO:0007669"/>
    <property type="project" value="TreeGrafter"/>
</dbReference>
<sequence>MFRLARVPSNASNALKSLPRTQAIASTSSTASKSFHTCTPQCGHLTTVIKRTSSLSMARKTMSESLLGRSAMPMTMQVRGMKVRSAVRKFCESCSIVKRKGKIYVICSANPKHKQRQG</sequence>
<evidence type="ECO:0000256" key="7">
    <source>
        <dbReference type="RuleBase" id="RU000570"/>
    </source>
</evidence>
<dbReference type="PANTHER" id="PTHR46909">
    <property type="entry name" value="39S RIBOSOMAL PROTEIN L36, MITOCHONDRIAL"/>
    <property type="match status" value="1"/>
</dbReference>
<dbReference type="PANTHER" id="PTHR46909:SF1">
    <property type="entry name" value="LARGE RIBOSOMAL SUBUNIT PROTEIN BL36M"/>
    <property type="match status" value="1"/>
</dbReference>
<dbReference type="InterPro" id="IPR035977">
    <property type="entry name" value="Ribosomal_bL36_sp"/>
</dbReference>
<dbReference type="GO" id="GO:0003735">
    <property type="term" value="F:structural constituent of ribosome"/>
    <property type="evidence" value="ECO:0007669"/>
    <property type="project" value="InterPro"/>
</dbReference>
<dbReference type="OrthoDB" id="10265903at2759"/>
<evidence type="ECO:0000256" key="1">
    <source>
        <dbReference type="ARBA" id="ARBA00004173"/>
    </source>
</evidence>
<dbReference type="HAMAP" id="MF_00251">
    <property type="entry name" value="Ribosomal_bL36"/>
    <property type="match status" value="1"/>
</dbReference>
<evidence type="ECO:0000256" key="4">
    <source>
        <dbReference type="ARBA" id="ARBA00022980"/>
    </source>
</evidence>
<accession>A0A0C2XH22</accession>
<comment type="subcellular location">
    <subcellularLocation>
        <location evidence="1">Mitochondrion</location>
    </subcellularLocation>
</comment>
<dbReference type="Pfam" id="PF00444">
    <property type="entry name" value="Ribosomal_L36"/>
    <property type="match status" value="1"/>
</dbReference>
<dbReference type="PROSITE" id="PS00828">
    <property type="entry name" value="RIBOSOMAL_L36"/>
    <property type="match status" value="1"/>
</dbReference>
<dbReference type="NCBIfam" id="TIGR01022">
    <property type="entry name" value="rpmJ_bact"/>
    <property type="match status" value="1"/>
</dbReference>
<evidence type="ECO:0000256" key="3">
    <source>
        <dbReference type="ARBA" id="ARBA00022946"/>
    </source>
</evidence>
<keyword evidence="4 7" id="KW-0689">Ribosomal protein</keyword>
<dbReference type="InterPro" id="IPR052143">
    <property type="entry name" value="Mitoribosomal_bL36m"/>
</dbReference>
<proteinExistence type="inferred from homology"/>
<dbReference type="AlphaFoldDB" id="A0A0C2XH22"/>
<dbReference type="STRING" id="933852.A0A0C2XH22"/>
<comment type="similarity">
    <text evidence="2 7">Belongs to the bacterial ribosomal protein bL36 family.</text>
</comment>
<gene>
    <name evidence="8" type="ORF">M408DRAFT_329478</name>
</gene>
<dbReference type="SUPFAM" id="SSF57840">
    <property type="entry name" value="Ribosomal protein L36"/>
    <property type="match status" value="1"/>
</dbReference>
<name>A0A0C2XH22_SERVB</name>
<evidence type="ECO:0000256" key="6">
    <source>
        <dbReference type="ARBA" id="ARBA00023274"/>
    </source>
</evidence>
<evidence type="ECO:0000313" key="9">
    <source>
        <dbReference type="Proteomes" id="UP000054097"/>
    </source>
</evidence>
<reference evidence="9" key="2">
    <citation type="submission" date="2015-01" db="EMBL/GenBank/DDBJ databases">
        <title>Evolutionary Origins and Diversification of the Mycorrhizal Mutualists.</title>
        <authorList>
            <consortium name="DOE Joint Genome Institute"/>
            <consortium name="Mycorrhizal Genomics Consortium"/>
            <person name="Kohler A."/>
            <person name="Kuo A."/>
            <person name="Nagy L.G."/>
            <person name="Floudas D."/>
            <person name="Copeland A."/>
            <person name="Barry K.W."/>
            <person name="Cichocki N."/>
            <person name="Veneault-Fourrey C."/>
            <person name="LaButti K."/>
            <person name="Lindquist E.A."/>
            <person name="Lipzen A."/>
            <person name="Lundell T."/>
            <person name="Morin E."/>
            <person name="Murat C."/>
            <person name="Riley R."/>
            <person name="Ohm R."/>
            <person name="Sun H."/>
            <person name="Tunlid A."/>
            <person name="Henrissat B."/>
            <person name="Grigoriev I.V."/>
            <person name="Hibbett D.S."/>
            <person name="Martin F."/>
        </authorList>
    </citation>
    <scope>NUCLEOTIDE SEQUENCE [LARGE SCALE GENOMIC DNA]</scope>
    <source>
        <strain evidence="9">MAFF 305830</strain>
    </source>
</reference>
<dbReference type="InterPro" id="IPR000473">
    <property type="entry name" value="Ribosomal_bL36"/>
</dbReference>